<dbReference type="Gene3D" id="2.60.120.10">
    <property type="entry name" value="Jelly Rolls"/>
    <property type="match status" value="1"/>
</dbReference>
<dbReference type="SUPFAM" id="SSF51182">
    <property type="entry name" value="RmlC-like cupins"/>
    <property type="match status" value="1"/>
</dbReference>
<keyword evidence="5" id="KW-1185">Reference proteome</keyword>
<feature type="region of interest" description="Disordered" evidence="2">
    <location>
        <begin position="1"/>
        <end position="23"/>
    </location>
</feature>
<dbReference type="OrthoDB" id="116921at2"/>
<dbReference type="PANTHER" id="PTHR35848:SF9">
    <property type="entry name" value="SLL1358 PROTEIN"/>
    <property type="match status" value="1"/>
</dbReference>
<dbReference type="InterPro" id="IPR011051">
    <property type="entry name" value="RmlC_Cupin_sf"/>
</dbReference>
<dbReference type="AlphaFoldDB" id="A0A1K2HF09"/>
<dbReference type="InterPro" id="IPR014710">
    <property type="entry name" value="RmlC-like_jellyroll"/>
</dbReference>
<protein>
    <submittedName>
        <fullName evidence="4">Uncharacterized conserved protein, cupin superfamily</fullName>
    </submittedName>
</protein>
<dbReference type="GO" id="GO:0046872">
    <property type="term" value="F:metal ion binding"/>
    <property type="evidence" value="ECO:0007669"/>
    <property type="project" value="UniProtKB-KW"/>
</dbReference>
<dbReference type="PANTHER" id="PTHR35848">
    <property type="entry name" value="OXALATE-BINDING PROTEIN"/>
    <property type="match status" value="1"/>
</dbReference>
<dbReference type="InterPro" id="IPR013096">
    <property type="entry name" value="Cupin_2"/>
</dbReference>
<evidence type="ECO:0000256" key="1">
    <source>
        <dbReference type="ARBA" id="ARBA00022723"/>
    </source>
</evidence>
<gene>
    <name evidence="4" type="ORF">SAMN02745887_01586</name>
</gene>
<dbReference type="Proteomes" id="UP000186513">
    <property type="component" value="Unassembled WGS sequence"/>
</dbReference>
<dbReference type="EMBL" id="FPKR01000005">
    <property type="protein sequence ID" value="SFZ75408.1"/>
    <property type="molecule type" value="Genomic_DNA"/>
</dbReference>
<dbReference type="STRING" id="1121279.SAMN02745887_01586"/>
<evidence type="ECO:0000259" key="3">
    <source>
        <dbReference type="Pfam" id="PF07883"/>
    </source>
</evidence>
<feature type="domain" description="Cupin type-2" evidence="3">
    <location>
        <begin position="49"/>
        <end position="120"/>
    </location>
</feature>
<reference evidence="4 5" key="1">
    <citation type="submission" date="2016-11" db="EMBL/GenBank/DDBJ databases">
        <authorList>
            <person name="Jaros S."/>
            <person name="Januszkiewicz K."/>
            <person name="Wedrychowicz H."/>
        </authorList>
    </citation>
    <scope>NUCLEOTIDE SEQUENCE [LARGE SCALE GENOMIC DNA]</scope>
    <source>
        <strain evidence="4 5">DSM 18899</strain>
    </source>
</reference>
<dbReference type="InterPro" id="IPR051610">
    <property type="entry name" value="GPI/OXD"/>
</dbReference>
<sequence length="163" mass="17954">MHPSHPISADTVRVESGSSYPEPFNSRMGSADWRALGEHFGLSQFGFNLETLQPGDQSSARHWHSLADELIYMLEGELTLNTNDGAFSMRPGMCIGFRAGERNAHHLVNQSQAPARFLVVGSRVPGDTAFYPDDDLAWLQTEAGWHAVHKDGRAYPKSTSAGR</sequence>
<accession>A0A1K2HF09</accession>
<name>A0A1K2HF09_9NEIS</name>
<keyword evidence="1" id="KW-0479">Metal-binding</keyword>
<dbReference type="RefSeq" id="WP_072428100.1">
    <property type="nucleotide sequence ID" value="NZ_FPKR01000005.1"/>
</dbReference>
<dbReference type="Pfam" id="PF07883">
    <property type="entry name" value="Cupin_2"/>
    <property type="match status" value="1"/>
</dbReference>
<evidence type="ECO:0000313" key="4">
    <source>
        <dbReference type="EMBL" id="SFZ75408.1"/>
    </source>
</evidence>
<evidence type="ECO:0000256" key="2">
    <source>
        <dbReference type="SAM" id="MobiDB-lite"/>
    </source>
</evidence>
<dbReference type="CDD" id="cd02224">
    <property type="entry name" value="cupin_SPO2919-like"/>
    <property type="match status" value="1"/>
</dbReference>
<proteinExistence type="predicted"/>
<evidence type="ECO:0000313" key="5">
    <source>
        <dbReference type="Proteomes" id="UP000186513"/>
    </source>
</evidence>
<organism evidence="4 5">
    <name type="scientific">Chitinimonas taiwanensis DSM 18899</name>
    <dbReference type="NCBI Taxonomy" id="1121279"/>
    <lineage>
        <taxon>Bacteria</taxon>
        <taxon>Pseudomonadati</taxon>
        <taxon>Pseudomonadota</taxon>
        <taxon>Betaproteobacteria</taxon>
        <taxon>Neisseriales</taxon>
        <taxon>Chitinibacteraceae</taxon>
        <taxon>Chitinimonas</taxon>
    </lineage>
</organism>